<gene>
    <name evidence="2" type="ORF">RHGRI_023972</name>
</gene>
<reference evidence="2" key="1">
    <citation type="submission" date="2020-08" db="EMBL/GenBank/DDBJ databases">
        <title>Plant Genome Project.</title>
        <authorList>
            <person name="Zhang R.-G."/>
        </authorList>
    </citation>
    <scope>NUCLEOTIDE SEQUENCE</scope>
    <source>
        <strain evidence="2">WSP0</strain>
        <tissue evidence="2">Leaf</tissue>
    </source>
</reference>
<accession>A0AAV6J7U0</accession>
<comment type="caution">
    <text evidence="2">The sequence shown here is derived from an EMBL/GenBank/DDBJ whole genome shotgun (WGS) entry which is preliminary data.</text>
</comment>
<name>A0AAV6J7U0_9ERIC</name>
<feature type="region of interest" description="Disordered" evidence="1">
    <location>
        <begin position="22"/>
        <end position="54"/>
    </location>
</feature>
<organism evidence="2 3">
    <name type="scientific">Rhododendron griersonianum</name>
    <dbReference type="NCBI Taxonomy" id="479676"/>
    <lineage>
        <taxon>Eukaryota</taxon>
        <taxon>Viridiplantae</taxon>
        <taxon>Streptophyta</taxon>
        <taxon>Embryophyta</taxon>
        <taxon>Tracheophyta</taxon>
        <taxon>Spermatophyta</taxon>
        <taxon>Magnoliopsida</taxon>
        <taxon>eudicotyledons</taxon>
        <taxon>Gunneridae</taxon>
        <taxon>Pentapetalae</taxon>
        <taxon>asterids</taxon>
        <taxon>Ericales</taxon>
        <taxon>Ericaceae</taxon>
        <taxon>Ericoideae</taxon>
        <taxon>Rhodoreae</taxon>
        <taxon>Rhododendron</taxon>
    </lineage>
</organism>
<keyword evidence="3" id="KW-1185">Reference proteome</keyword>
<dbReference type="Proteomes" id="UP000823749">
    <property type="component" value="Chromosome 8"/>
</dbReference>
<protein>
    <submittedName>
        <fullName evidence="2">Uncharacterized protein</fullName>
    </submittedName>
</protein>
<evidence type="ECO:0000256" key="1">
    <source>
        <dbReference type="SAM" id="MobiDB-lite"/>
    </source>
</evidence>
<dbReference type="EMBL" id="JACTNZ010000008">
    <property type="protein sequence ID" value="KAG5536380.1"/>
    <property type="molecule type" value="Genomic_DNA"/>
</dbReference>
<evidence type="ECO:0000313" key="2">
    <source>
        <dbReference type="EMBL" id="KAG5536380.1"/>
    </source>
</evidence>
<evidence type="ECO:0000313" key="3">
    <source>
        <dbReference type="Proteomes" id="UP000823749"/>
    </source>
</evidence>
<feature type="compositionally biased region" description="Basic and acidic residues" evidence="1">
    <location>
        <begin position="185"/>
        <end position="196"/>
    </location>
</feature>
<dbReference type="AlphaFoldDB" id="A0AAV6J7U0"/>
<sequence>MVTIATSPVPFDFCPSLAEVQSSSLNPNVSKQSSEFDTHSPKHANPSPARKLQQVFQQESERVVAGNRISGIIEKLEEEVRRSDSSFDIDAIAAKLKHMKQGWDEAEAREAGSNGDIQISVPADLYRFSTSMVNRPQLSRNPDLSEPDAQRDGLGAAGDEFRLGFSSRTRSWLTSGDRSPTRSWDLSRRRPTGEKP</sequence>
<feature type="region of interest" description="Disordered" evidence="1">
    <location>
        <begin position="135"/>
        <end position="196"/>
    </location>
</feature>
<feature type="compositionally biased region" description="Polar residues" evidence="1">
    <location>
        <begin position="166"/>
        <end position="184"/>
    </location>
</feature>
<feature type="compositionally biased region" description="Polar residues" evidence="1">
    <location>
        <begin position="22"/>
        <end position="33"/>
    </location>
</feature>
<proteinExistence type="predicted"/>